<keyword evidence="3" id="KW-1185">Reference proteome</keyword>
<dbReference type="Proteomes" id="UP001500967">
    <property type="component" value="Unassembled WGS sequence"/>
</dbReference>
<evidence type="ECO:0000313" key="3">
    <source>
        <dbReference type="Proteomes" id="UP001500967"/>
    </source>
</evidence>
<dbReference type="EMBL" id="BAAAGX010000006">
    <property type="protein sequence ID" value="GAA0230560.1"/>
    <property type="molecule type" value="Genomic_DNA"/>
</dbReference>
<gene>
    <name evidence="2" type="ORF">GCM10009539_14960</name>
</gene>
<accession>A0ABN0TUL0</accession>
<sequence>MPGPPPVGAAGGDYADLVFSLVAKQPLVLVVGPAGAGRRAALTILAGPAAGGTMIDLGALWMAVDPPADRPRTVRLNGAPSAAGRKGWEAIAGAIGAVAAPPAVVLVDTFRGLAAALGGAGAAETVSALVTPGRTVVLVLDDFAEAEAFGALALRHGAVVSVDEQAIRGVRPVTELVPDARLGPVAPEVPSARRAWSEAAAELSKPVPVGASEPPDEPPPTTGRRRWWRRTEPSASGPALELSVSVVDTDGALVSRPLAPGGYYLIQIVMQSAGPAGEAGAWVQVSTVAEALTLPPGPHPMFVPPQGLAWTCPCPPDGPHSCLPHERSERLELPFVAPRRPDVYRVHIAVRHRATVIHQSRLELTVDRH</sequence>
<comment type="caution">
    <text evidence="2">The sequence shown here is derived from an EMBL/GenBank/DDBJ whole genome shotgun (WGS) entry which is preliminary data.</text>
</comment>
<feature type="region of interest" description="Disordered" evidence="1">
    <location>
        <begin position="203"/>
        <end position="233"/>
    </location>
</feature>
<evidence type="ECO:0000256" key="1">
    <source>
        <dbReference type="SAM" id="MobiDB-lite"/>
    </source>
</evidence>
<name>A0ABN0TUL0_9ACTN</name>
<evidence type="ECO:0000313" key="2">
    <source>
        <dbReference type="EMBL" id="GAA0230560.1"/>
    </source>
</evidence>
<organism evidence="2 3">
    <name type="scientific">Cryptosporangium japonicum</name>
    <dbReference type="NCBI Taxonomy" id="80872"/>
    <lineage>
        <taxon>Bacteria</taxon>
        <taxon>Bacillati</taxon>
        <taxon>Actinomycetota</taxon>
        <taxon>Actinomycetes</taxon>
        <taxon>Cryptosporangiales</taxon>
        <taxon>Cryptosporangiaceae</taxon>
        <taxon>Cryptosporangium</taxon>
    </lineage>
</organism>
<protein>
    <recommendedName>
        <fullName evidence="4">AAA+ ATPase domain-containing protein</fullName>
    </recommendedName>
</protein>
<evidence type="ECO:0008006" key="4">
    <source>
        <dbReference type="Google" id="ProtNLM"/>
    </source>
</evidence>
<proteinExistence type="predicted"/>
<reference evidence="2 3" key="1">
    <citation type="journal article" date="2019" name="Int. J. Syst. Evol. Microbiol.">
        <title>The Global Catalogue of Microorganisms (GCM) 10K type strain sequencing project: providing services to taxonomists for standard genome sequencing and annotation.</title>
        <authorList>
            <consortium name="The Broad Institute Genomics Platform"/>
            <consortium name="The Broad Institute Genome Sequencing Center for Infectious Disease"/>
            <person name="Wu L."/>
            <person name="Ma J."/>
        </authorList>
    </citation>
    <scope>NUCLEOTIDE SEQUENCE [LARGE SCALE GENOMIC DNA]</scope>
    <source>
        <strain evidence="2 3">JCM 10425</strain>
    </source>
</reference>